<evidence type="ECO:0000313" key="2">
    <source>
        <dbReference type="EMBL" id="KAL2328743.1"/>
    </source>
</evidence>
<evidence type="ECO:0000313" key="3">
    <source>
        <dbReference type="Proteomes" id="UP001603857"/>
    </source>
</evidence>
<protein>
    <submittedName>
        <fullName evidence="2">Uncharacterized protein</fullName>
    </submittedName>
</protein>
<comment type="caution">
    <text evidence="2">The sequence shown here is derived from an EMBL/GenBank/DDBJ whole genome shotgun (WGS) entry which is preliminary data.</text>
</comment>
<feature type="compositionally biased region" description="Basic residues" evidence="1">
    <location>
        <begin position="131"/>
        <end position="140"/>
    </location>
</feature>
<organism evidence="2 3">
    <name type="scientific">Flemingia macrophylla</name>
    <dbReference type="NCBI Taxonomy" id="520843"/>
    <lineage>
        <taxon>Eukaryota</taxon>
        <taxon>Viridiplantae</taxon>
        <taxon>Streptophyta</taxon>
        <taxon>Embryophyta</taxon>
        <taxon>Tracheophyta</taxon>
        <taxon>Spermatophyta</taxon>
        <taxon>Magnoliopsida</taxon>
        <taxon>eudicotyledons</taxon>
        <taxon>Gunneridae</taxon>
        <taxon>Pentapetalae</taxon>
        <taxon>rosids</taxon>
        <taxon>fabids</taxon>
        <taxon>Fabales</taxon>
        <taxon>Fabaceae</taxon>
        <taxon>Papilionoideae</taxon>
        <taxon>50 kb inversion clade</taxon>
        <taxon>NPAAA clade</taxon>
        <taxon>indigoferoid/millettioid clade</taxon>
        <taxon>Phaseoleae</taxon>
        <taxon>Flemingia</taxon>
    </lineage>
</organism>
<reference evidence="2 3" key="1">
    <citation type="submission" date="2024-08" db="EMBL/GenBank/DDBJ databases">
        <title>Insights into the chromosomal genome structure of Flemingia macrophylla.</title>
        <authorList>
            <person name="Ding Y."/>
            <person name="Zhao Y."/>
            <person name="Bi W."/>
            <person name="Wu M."/>
            <person name="Zhao G."/>
            <person name="Gong Y."/>
            <person name="Li W."/>
            <person name="Zhang P."/>
        </authorList>
    </citation>
    <scope>NUCLEOTIDE SEQUENCE [LARGE SCALE GENOMIC DNA]</scope>
    <source>
        <strain evidence="2">DYQJB</strain>
        <tissue evidence="2">Leaf</tissue>
    </source>
</reference>
<feature type="compositionally biased region" description="Polar residues" evidence="1">
    <location>
        <begin position="149"/>
        <end position="165"/>
    </location>
</feature>
<name>A0ABD1LZK2_9FABA</name>
<proteinExistence type="predicted"/>
<sequence length="165" mass="19373">MDSDPSHLLHRKCCMHTISLNFGRHFSVEENSRKYVTPKENPKGHKFEFLRFLDVANVDRLEIQLDQIYFDNIKINANISIYGREPKGLDKSRRAYMNKVNLNNMHNEHLLRKNTHDTKGTATYVEVVAKRPQRTKHTRKRKDDKASNEDNWNGQVINVQSTVPE</sequence>
<gene>
    <name evidence="2" type="ORF">Fmac_022170</name>
</gene>
<dbReference type="Proteomes" id="UP001603857">
    <property type="component" value="Unassembled WGS sequence"/>
</dbReference>
<feature type="region of interest" description="Disordered" evidence="1">
    <location>
        <begin position="131"/>
        <end position="165"/>
    </location>
</feature>
<keyword evidence="3" id="KW-1185">Reference proteome</keyword>
<dbReference type="AlphaFoldDB" id="A0ABD1LZK2"/>
<evidence type="ECO:0000256" key="1">
    <source>
        <dbReference type="SAM" id="MobiDB-lite"/>
    </source>
</evidence>
<accession>A0ABD1LZK2</accession>
<dbReference type="EMBL" id="JBGMDY010000007">
    <property type="protein sequence ID" value="KAL2328743.1"/>
    <property type="molecule type" value="Genomic_DNA"/>
</dbReference>